<dbReference type="Proteomes" id="UP000199239">
    <property type="component" value="Unassembled WGS sequence"/>
</dbReference>
<dbReference type="RefSeq" id="WP_093916851.1">
    <property type="nucleotide sequence ID" value="NZ_FPAJ01000004.1"/>
</dbReference>
<evidence type="ECO:0000256" key="1">
    <source>
        <dbReference type="SAM" id="Phobius"/>
    </source>
</evidence>
<accession>A0A1I6UDZ7</accession>
<dbReference type="AlphaFoldDB" id="A0A1I6UDZ7"/>
<protein>
    <submittedName>
        <fullName evidence="2">Uncharacterized membrane protein</fullName>
    </submittedName>
</protein>
<reference evidence="3" key="1">
    <citation type="submission" date="2016-10" db="EMBL/GenBank/DDBJ databases">
        <authorList>
            <person name="Varghese N."/>
            <person name="Submissions S."/>
        </authorList>
    </citation>
    <scope>NUCLEOTIDE SEQUENCE [LARGE SCALE GENOMIC DNA]</scope>
    <source>
        <strain evidence="3">DSM 23422</strain>
    </source>
</reference>
<feature type="transmembrane region" description="Helical" evidence="1">
    <location>
        <begin position="6"/>
        <end position="30"/>
    </location>
</feature>
<sequence>MSLSPLLNASLVIQIHAFLAIAAVILTLAIFTLPRGSTAHRWMGWSWTAMIAIVALSSFGIHEIRMLGPLGPIHILSAFVLFQLVVNLRAARAKNIRAHARGMKLLTLGALVGAGAFTFLPGRIMYQVVTGG</sequence>
<keyword evidence="3" id="KW-1185">Reference proteome</keyword>
<proteinExistence type="predicted"/>
<organism evidence="2 3">
    <name type="scientific">Sulfitobacter marinus</name>
    <dbReference type="NCBI Taxonomy" id="394264"/>
    <lineage>
        <taxon>Bacteria</taxon>
        <taxon>Pseudomonadati</taxon>
        <taxon>Pseudomonadota</taxon>
        <taxon>Alphaproteobacteria</taxon>
        <taxon>Rhodobacterales</taxon>
        <taxon>Roseobacteraceae</taxon>
        <taxon>Sulfitobacter</taxon>
    </lineage>
</organism>
<dbReference type="EMBL" id="FPAJ01000004">
    <property type="protein sequence ID" value="SFS99709.1"/>
    <property type="molecule type" value="Genomic_DNA"/>
</dbReference>
<feature type="transmembrane region" description="Helical" evidence="1">
    <location>
        <begin position="103"/>
        <end position="126"/>
    </location>
</feature>
<feature type="transmembrane region" description="Helical" evidence="1">
    <location>
        <begin position="73"/>
        <end position="91"/>
    </location>
</feature>
<dbReference type="OrthoDB" id="9815686at2"/>
<dbReference type="STRING" id="394264.SAMN04488040_2671"/>
<gene>
    <name evidence="2" type="ORF">SAMN04488040_2671</name>
</gene>
<keyword evidence="1" id="KW-0812">Transmembrane</keyword>
<evidence type="ECO:0000313" key="2">
    <source>
        <dbReference type="EMBL" id="SFS99709.1"/>
    </source>
</evidence>
<name>A0A1I6UDZ7_9RHOB</name>
<evidence type="ECO:0000313" key="3">
    <source>
        <dbReference type="Proteomes" id="UP000199239"/>
    </source>
</evidence>
<keyword evidence="1" id="KW-1133">Transmembrane helix</keyword>
<feature type="transmembrane region" description="Helical" evidence="1">
    <location>
        <begin position="42"/>
        <end position="61"/>
    </location>
</feature>
<keyword evidence="1" id="KW-0472">Membrane</keyword>